<dbReference type="InterPro" id="IPR058353">
    <property type="entry name" value="DUF8040"/>
</dbReference>
<name>A0A9Q1JSA5_9CARY</name>
<keyword evidence="4" id="KW-1185">Reference proteome</keyword>
<dbReference type="EMBL" id="JAKOGI010000837">
    <property type="protein sequence ID" value="KAJ8429977.1"/>
    <property type="molecule type" value="Genomic_DNA"/>
</dbReference>
<reference evidence="3" key="1">
    <citation type="submission" date="2022-04" db="EMBL/GenBank/DDBJ databases">
        <title>Carnegiea gigantea Genome sequencing and assembly v2.</title>
        <authorList>
            <person name="Copetti D."/>
            <person name="Sanderson M.J."/>
            <person name="Burquez A."/>
            <person name="Wojciechowski M.F."/>
        </authorList>
    </citation>
    <scope>NUCLEOTIDE SEQUENCE</scope>
    <source>
        <strain evidence="3">SGP5-SGP5p</strain>
        <tissue evidence="3">Aerial part</tissue>
    </source>
</reference>
<keyword evidence="1" id="KW-1133">Transmembrane helix</keyword>
<dbReference type="OrthoDB" id="1851308at2759"/>
<feature type="domain" description="DUF8040" evidence="2">
    <location>
        <begin position="56"/>
        <end position="139"/>
    </location>
</feature>
<comment type="caution">
    <text evidence="3">The sequence shown here is derived from an EMBL/GenBank/DDBJ whole genome shotgun (WGS) entry which is preliminary data.</text>
</comment>
<dbReference type="Proteomes" id="UP001153076">
    <property type="component" value="Unassembled WGS sequence"/>
</dbReference>
<evidence type="ECO:0000256" key="1">
    <source>
        <dbReference type="SAM" id="Phobius"/>
    </source>
</evidence>
<evidence type="ECO:0000313" key="3">
    <source>
        <dbReference type="EMBL" id="KAJ8429977.1"/>
    </source>
</evidence>
<evidence type="ECO:0000313" key="4">
    <source>
        <dbReference type="Proteomes" id="UP001153076"/>
    </source>
</evidence>
<keyword evidence="1" id="KW-0472">Membrane</keyword>
<gene>
    <name evidence="3" type="ORF">Cgig2_009663</name>
</gene>
<evidence type="ECO:0000259" key="2">
    <source>
        <dbReference type="Pfam" id="PF26138"/>
    </source>
</evidence>
<proteinExistence type="predicted"/>
<feature type="transmembrane region" description="Helical" evidence="1">
    <location>
        <begin position="12"/>
        <end position="30"/>
    </location>
</feature>
<keyword evidence="1" id="KW-0812">Transmembrane</keyword>
<organism evidence="3 4">
    <name type="scientific">Carnegiea gigantea</name>
    <dbReference type="NCBI Taxonomy" id="171969"/>
    <lineage>
        <taxon>Eukaryota</taxon>
        <taxon>Viridiplantae</taxon>
        <taxon>Streptophyta</taxon>
        <taxon>Embryophyta</taxon>
        <taxon>Tracheophyta</taxon>
        <taxon>Spermatophyta</taxon>
        <taxon>Magnoliopsida</taxon>
        <taxon>eudicotyledons</taxon>
        <taxon>Gunneridae</taxon>
        <taxon>Pentapetalae</taxon>
        <taxon>Caryophyllales</taxon>
        <taxon>Cactineae</taxon>
        <taxon>Cactaceae</taxon>
        <taxon>Cactoideae</taxon>
        <taxon>Echinocereeae</taxon>
        <taxon>Carnegiea</taxon>
    </lineage>
</organism>
<dbReference type="AlphaFoldDB" id="A0A9Q1JSA5"/>
<accession>A0A9Q1JSA5</accession>
<sequence length="164" mass="18852">MANDLNEDEAMVIGATASLLGAIVALLRNHNNKDTNNEIRIPQIPHQPFVNRDIDRENYINSVFYCEDTHCLNHIQMRPGPFFELCEMLERRALVNTKHMSVREQVLMFLHLIRHNVRFRAIGGSSFVAAADMISKKFNVKCLSNHFDNHLRTVKIAWGIIAKL</sequence>
<protein>
    <recommendedName>
        <fullName evidence="2">DUF8040 domain-containing protein</fullName>
    </recommendedName>
</protein>
<dbReference type="Pfam" id="PF26138">
    <property type="entry name" value="DUF8040"/>
    <property type="match status" value="1"/>
</dbReference>